<reference evidence="2 3" key="1">
    <citation type="journal article" date="2017" name="Antonie Van Leeuwenhoek">
        <title>Rhizobium rhizosphaerae sp. nov., a novel species isolated from rice rhizosphere.</title>
        <authorList>
            <person name="Zhao J.J."/>
            <person name="Zhang J."/>
            <person name="Zhang R.J."/>
            <person name="Zhang C.W."/>
            <person name="Yin H.Q."/>
            <person name="Zhang X.X."/>
        </authorList>
    </citation>
    <scope>NUCLEOTIDE SEQUENCE [LARGE SCALE GENOMIC DNA]</scope>
    <source>
        <strain evidence="2 3">E3</strain>
    </source>
</reference>
<evidence type="ECO:0008006" key="4">
    <source>
        <dbReference type="Google" id="ProtNLM"/>
    </source>
</evidence>
<dbReference type="Pfam" id="PF04214">
    <property type="entry name" value="DUF411"/>
    <property type="match status" value="1"/>
</dbReference>
<organism evidence="2 3">
    <name type="scientific">Aliiglaciecola lipolytica E3</name>
    <dbReference type="NCBI Taxonomy" id="1127673"/>
    <lineage>
        <taxon>Bacteria</taxon>
        <taxon>Pseudomonadati</taxon>
        <taxon>Pseudomonadota</taxon>
        <taxon>Gammaproteobacteria</taxon>
        <taxon>Alteromonadales</taxon>
        <taxon>Alteromonadaceae</taxon>
        <taxon>Aliiglaciecola</taxon>
    </lineage>
</organism>
<comment type="caution">
    <text evidence="2">The sequence shown here is derived from an EMBL/GenBank/DDBJ whole genome shotgun (WGS) entry which is preliminary data.</text>
</comment>
<evidence type="ECO:0000313" key="3">
    <source>
        <dbReference type="Proteomes" id="UP000006334"/>
    </source>
</evidence>
<dbReference type="RefSeq" id="WP_008846621.1">
    <property type="nucleotide sequence ID" value="NZ_BAEN01000076.1"/>
</dbReference>
<accession>K6X891</accession>
<dbReference type="EMBL" id="BAEN01000076">
    <property type="protein sequence ID" value="GAC16819.1"/>
    <property type="molecule type" value="Genomic_DNA"/>
</dbReference>
<dbReference type="OrthoDB" id="14727at2"/>
<dbReference type="InterPro" id="IPR007332">
    <property type="entry name" value="DUF411"/>
</dbReference>
<keyword evidence="1" id="KW-0732">Signal</keyword>
<gene>
    <name evidence="2" type="ORF">GLIP_4208</name>
</gene>
<dbReference type="STRING" id="1127673.GLIP_4208"/>
<sequence>MKIITRRTLWIAPIFVLFLSACSDATQVNNESDVVSDAPTITLEIYKSRSCKCCQKWVKHVKEHGFEPDVTNVTLMSRIKDKYGIAPKYRSCHTALSADGFVFEGHVPAKFIQQFLENVPEGAIGLSVPAMPIGSPGMEVDEQFRPYIVLQLNDDGSATTYVEVMTYEEQF</sequence>
<proteinExistence type="predicted"/>
<feature type="signal peptide" evidence="1">
    <location>
        <begin position="1"/>
        <end position="25"/>
    </location>
</feature>
<name>K6X891_9ALTE</name>
<dbReference type="PROSITE" id="PS51257">
    <property type="entry name" value="PROKAR_LIPOPROTEIN"/>
    <property type="match status" value="1"/>
</dbReference>
<dbReference type="AlphaFoldDB" id="K6X891"/>
<evidence type="ECO:0000256" key="1">
    <source>
        <dbReference type="SAM" id="SignalP"/>
    </source>
</evidence>
<dbReference type="eggNOG" id="COG3019">
    <property type="taxonomic scope" value="Bacteria"/>
</dbReference>
<keyword evidence="3" id="KW-1185">Reference proteome</keyword>
<feature type="chain" id="PRO_5003896457" description="DUF411 domain-containing protein" evidence="1">
    <location>
        <begin position="26"/>
        <end position="171"/>
    </location>
</feature>
<protein>
    <recommendedName>
        <fullName evidence="4">DUF411 domain-containing protein</fullName>
    </recommendedName>
</protein>
<evidence type="ECO:0000313" key="2">
    <source>
        <dbReference type="EMBL" id="GAC16819.1"/>
    </source>
</evidence>
<dbReference type="Proteomes" id="UP000006334">
    <property type="component" value="Unassembled WGS sequence"/>
</dbReference>